<dbReference type="PANTHER" id="PTHR48044">
    <property type="entry name" value="GLYCOSYLTRANSFERASE"/>
    <property type="match status" value="1"/>
</dbReference>
<gene>
    <name evidence="3" type="ORF">BUALT_Bualt12G0020800</name>
</gene>
<feature type="domain" description="Glycosyltransferase N-terminal" evidence="2">
    <location>
        <begin position="19"/>
        <end position="233"/>
    </location>
</feature>
<dbReference type="PANTHER" id="PTHR48044:SF48">
    <property type="entry name" value="GLYCOSYLTRANSFERASE"/>
    <property type="match status" value="1"/>
</dbReference>
<dbReference type="InterPro" id="IPR058980">
    <property type="entry name" value="Glyco_transf_N"/>
</dbReference>
<evidence type="ECO:0000256" key="1">
    <source>
        <dbReference type="ARBA" id="ARBA00009995"/>
    </source>
</evidence>
<reference evidence="3" key="1">
    <citation type="submission" date="2019-10" db="EMBL/GenBank/DDBJ databases">
        <authorList>
            <person name="Zhang R."/>
            <person name="Pan Y."/>
            <person name="Wang J."/>
            <person name="Ma R."/>
            <person name="Yu S."/>
        </authorList>
    </citation>
    <scope>NUCLEOTIDE SEQUENCE</scope>
    <source>
        <strain evidence="3">LA-IB0</strain>
        <tissue evidence="3">Leaf</tissue>
    </source>
</reference>
<dbReference type="Proteomes" id="UP000826271">
    <property type="component" value="Unassembled WGS sequence"/>
</dbReference>
<accession>A0AAV6WLS9</accession>
<comment type="similarity">
    <text evidence="1">Belongs to the UDP-glycosyltransferase family.</text>
</comment>
<name>A0AAV6WLS9_9LAMI</name>
<organism evidence="3 4">
    <name type="scientific">Buddleja alternifolia</name>
    <dbReference type="NCBI Taxonomy" id="168488"/>
    <lineage>
        <taxon>Eukaryota</taxon>
        <taxon>Viridiplantae</taxon>
        <taxon>Streptophyta</taxon>
        <taxon>Embryophyta</taxon>
        <taxon>Tracheophyta</taxon>
        <taxon>Spermatophyta</taxon>
        <taxon>Magnoliopsida</taxon>
        <taxon>eudicotyledons</taxon>
        <taxon>Gunneridae</taxon>
        <taxon>Pentapetalae</taxon>
        <taxon>asterids</taxon>
        <taxon>lamiids</taxon>
        <taxon>Lamiales</taxon>
        <taxon>Scrophulariaceae</taxon>
        <taxon>Buddlejeae</taxon>
        <taxon>Buddleja</taxon>
    </lineage>
</organism>
<evidence type="ECO:0000259" key="2">
    <source>
        <dbReference type="Pfam" id="PF26168"/>
    </source>
</evidence>
<dbReference type="GO" id="GO:1901135">
    <property type="term" value="P:carbohydrate derivative metabolic process"/>
    <property type="evidence" value="ECO:0007669"/>
    <property type="project" value="UniProtKB-ARBA"/>
</dbReference>
<dbReference type="SUPFAM" id="SSF53756">
    <property type="entry name" value="UDP-Glycosyltransferase/glycogen phosphorylase"/>
    <property type="match status" value="1"/>
</dbReference>
<proteinExistence type="inferred from homology"/>
<dbReference type="AlphaFoldDB" id="A0AAV6WLS9"/>
<dbReference type="GO" id="GO:0008194">
    <property type="term" value="F:UDP-glycosyltransferase activity"/>
    <property type="evidence" value="ECO:0007669"/>
    <property type="project" value="UniProtKB-ARBA"/>
</dbReference>
<sequence>MGSLTNHQNHQSITTNEEDQVIVIMVPFPAQGHLNQLLQLSCLVSSHNIPVHYVGSAIHNCQAKTRANALNPNDVAKIHFHDFPIPPFASPPPNPKSSHKFPTQLQPAWNAAWTLQRPIADYTLEMSARAKRVVVIHDPLMATVVQDVASIPKCELYAFNCISAFSWASLGCEKMGKTFPLERELPPIIECLSEDLAFYLEIQNAALVHRAGDLYNTCRFIEAPYLDILSEKEVVGLVVREWTNDGVLVKASTIEDVVKRLMASEEGNEIRRSAEELANRVRRATEEGGESKVEFDSFLAHITR</sequence>
<dbReference type="Gene3D" id="3.40.50.2000">
    <property type="entry name" value="Glycogen Phosphorylase B"/>
    <property type="match status" value="1"/>
</dbReference>
<protein>
    <recommendedName>
        <fullName evidence="2">Glycosyltransferase N-terminal domain-containing protein</fullName>
    </recommendedName>
</protein>
<keyword evidence="4" id="KW-1185">Reference proteome</keyword>
<comment type="caution">
    <text evidence="3">The sequence shown here is derived from an EMBL/GenBank/DDBJ whole genome shotgun (WGS) entry which is preliminary data.</text>
</comment>
<dbReference type="Pfam" id="PF26168">
    <property type="entry name" value="Glyco_transf_N"/>
    <property type="match status" value="1"/>
</dbReference>
<evidence type="ECO:0000313" key="4">
    <source>
        <dbReference type="Proteomes" id="UP000826271"/>
    </source>
</evidence>
<dbReference type="EMBL" id="WHWC01000012">
    <property type="protein sequence ID" value="KAG8371996.1"/>
    <property type="molecule type" value="Genomic_DNA"/>
</dbReference>
<evidence type="ECO:0000313" key="3">
    <source>
        <dbReference type="EMBL" id="KAG8371996.1"/>
    </source>
</evidence>